<feature type="region of interest" description="Disordered" evidence="1">
    <location>
        <begin position="322"/>
        <end position="347"/>
    </location>
</feature>
<dbReference type="GeneID" id="59302420"/>
<dbReference type="SUPFAM" id="SSF53098">
    <property type="entry name" value="Ribonuclease H-like"/>
    <property type="match status" value="1"/>
</dbReference>
<dbReference type="InterPro" id="IPR036397">
    <property type="entry name" value="RNaseH_sf"/>
</dbReference>
<feature type="compositionally biased region" description="Polar residues" evidence="1">
    <location>
        <begin position="336"/>
        <end position="347"/>
    </location>
</feature>
<dbReference type="Gene3D" id="3.30.420.10">
    <property type="entry name" value="Ribonuclease H-like superfamily/Ribonuclease H"/>
    <property type="match status" value="1"/>
</dbReference>
<dbReference type="GO" id="GO:0003676">
    <property type="term" value="F:nucleic acid binding"/>
    <property type="evidence" value="ECO:0007669"/>
    <property type="project" value="InterPro"/>
</dbReference>
<dbReference type="EMBL" id="JAAQRI010000071">
    <property type="protein sequence ID" value="KAF5642077.1"/>
    <property type="molecule type" value="Genomic_DNA"/>
</dbReference>
<gene>
    <name evidence="2" type="ORF">FTJAE_3811</name>
</gene>
<evidence type="ECO:0000313" key="3">
    <source>
        <dbReference type="Proteomes" id="UP000530670"/>
    </source>
</evidence>
<dbReference type="CDD" id="cd09276">
    <property type="entry name" value="Rnase_HI_RT_non_LTR"/>
    <property type="match status" value="1"/>
</dbReference>
<feature type="region of interest" description="Disordered" evidence="1">
    <location>
        <begin position="192"/>
        <end position="213"/>
    </location>
</feature>
<dbReference type="Proteomes" id="UP000530670">
    <property type="component" value="Unassembled WGS sequence"/>
</dbReference>
<protein>
    <submittedName>
        <fullName evidence="2">Nadph2 dehydrogenase</fullName>
    </submittedName>
</protein>
<dbReference type="RefSeq" id="XP_037209063.1">
    <property type="nucleotide sequence ID" value="XM_037350150.1"/>
</dbReference>
<comment type="caution">
    <text evidence="2">The sequence shown here is derived from an EMBL/GenBank/DDBJ whole genome shotgun (WGS) entry which is preliminary data.</text>
</comment>
<organism evidence="2 3">
    <name type="scientific">Fusarium tjaetaba</name>
    <dbReference type="NCBI Taxonomy" id="1567544"/>
    <lineage>
        <taxon>Eukaryota</taxon>
        <taxon>Fungi</taxon>
        <taxon>Dikarya</taxon>
        <taxon>Ascomycota</taxon>
        <taxon>Pezizomycotina</taxon>
        <taxon>Sordariomycetes</taxon>
        <taxon>Hypocreomycetidae</taxon>
        <taxon>Hypocreales</taxon>
        <taxon>Nectriaceae</taxon>
        <taxon>Fusarium</taxon>
        <taxon>Fusarium fujikuroi species complex</taxon>
    </lineage>
</organism>
<proteinExistence type="predicted"/>
<reference evidence="2 3" key="1">
    <citation type="submission" date="2020-05" db="EMBL/GenBank/DDBJ databases">
        <title>Identification and distribution of gene clusters putatively required for synthesis of sphingolipid metabolism inhibitors in phylogenetically diverse species of the filamentous fungus Fusarium.</title>
        <authorList>
            <person name="Kim H.-S."/>
            <person name="Busman M."/>
            <person name="Brown D.W."/>
            <person name="Divon H."/>
            <person name="Uhlig S."/>
            <person name="Proctor R.H."/>
        </authorList>
    </citation>
    <scope>NUCLEOTIDE SEQUENCE [LARGE SCALE GENOMIC DNA]</scope>
    <source>
        <strain evidence="2 3">NRRL 66243</strain>
    </source>
</reference>
<evidence type="ECO:0000256" key="1">
    <source>
        <dbReference type="SAM" id="MobiDB-lite"/>
    </source>
</evidence>
<name>A0A8H5VYC4_9HYPO</name>
<accession>A0A8H5VYC4</accession>
<dbReference type="InterPro" id="IPR012337">
    <property type="entry name" value="RNaseH-like_sf"/>
</dbReference>
<evidence type="ECO:0000313" key="2">
    <source>
        <dbReference type="EMBL" id="KAF5642077.1"/>
    </source>
</evidence>
<dbReference type="AlphaFoldDB" id="A0A8H5VYC4"/>
<sequence>MPYVPVPILDLYATIQGLLERSKRSWLAACEAWNEEPPSEIATPATTTEVLVRTKGTTKGKKKEPKINSFRHQLGPLTSVFIKPPAVAVMRAQSVTGVPSNGSRLIIWADASKKKTSTGFAVAFLTGSYWVRVSEKGHATPLEVAELEAVCLALDYAVQVTKMQEENIDPLRSVEVFTDSQSALRLLRTNRPMVTTGPHGNAQGDNPYTKNGMRKRTAEKVSVIIDELSKAGVMVELHWVPRGRVMGNVIADKGAAMARTGWTSSHSTDVLVEFLPVDEEQLDSARGMTLVLTERASRPIKRTPIPRTRLGHHISEVLISNKASTTAKKEPEEASDAQQTQQLNHDN</sequence>
<dbReference type="OrthoDB" id="5067658at2759"/>
<keyword evidence="3" id="KW-1185">Reference proteome</keyword>